<evidence type="ECO:0000313" key="1">
    <source>
        <dbReference type="EMBL" id="QVK22395.1"/>
    </source>
</evidence>
<dbReference type="Proteomes" id="UP000676428">
    <property type="component" value="Chromosome"/>
</dbReference>
<evidence type="ECO:0000313" key="2">
    <source>
        <dbReference type="Proteomes" id="UP000676428"/>
    </source>
</evidence>
<organism evidence="1 2">
    <name type="scientific">Shewanella dokdonensis</name>
    <dbReference type="NCBI Taxonomy" id="712036"/>
    <lineage>
        <taxon>Bacteria</taxon>
        <taxon>Pseudomonadati</taxon>
        <taxon>Pseudomonadota</taxon>
        <taxon>Gammaproteobacteria</taxon>
        <taxon>Alteromonadales</taxon>
        <taxon>Shewanellaceae</taxon>
        <taxon>Shewanella</taxon>
    </lineage>
</organism>
<gene>
    <name evidence="1" type="ORF">KHX94_13515</name>
</gene>
<dbReference type="EMBL" id="CP074572">
    <property type="protein sequence ID" value="QVK22395.1"/>
    <property type="molecule type" value="Genomic_DNA"/>
</dbReference>
<name>A0ABX8DCA6_9GAMM</name>
<dbReference type="RefSeq" id="WP_213681049.1">
    <property type="nucleotide sequence ID" value="NZ_CP074572.1"/>
</dbReference>
<sequence length="49" mass="5267">MKSAQCGWVSALYEAATTAVPETKAKTAKVNNQGSWKGSFHFHKKAKAA</sequence>
<keyword evidence="2" id="KW-1185">Reference proteome</keyword>
<protein>
    <submittedName>
        <fullName evidence="1">Uncharacterized protein</fullName>
    </submittedName>
</protein>
<reference evidence="1 2" key="1">
    <citation type="journal article" date="2012" name="Int. J. Syst. Evol. Microbiol.">
        <title>Shewanella dokdonensis sp. nov., isolated from seawater.</title>
        <authorList>
            <person name="Sung H.R."/>
            <person name="Yoon J.H."/>
            <person name="Ghim S.Y."/>
        </authorList>
    </citation>
    <scope>NUCLEOTIDE SEQUENCE [LARGE SCALE GENOMIC DNA]</scope>
    <source>
        <strain evidence="1 2">DSM 23626</strain>
    </source>
</reference>
<proteinExistence type="predicted"/>
<accession>A0ABX8DCA6</accession>